<evidence type="ECO:0000313" key="2">
    <source>
        <dbReference type="EMBL" id="MFC3457988.1"/>
    </source>
</evidence>
<proteinExistence type="predicted"/>
<gene>
    <name evidence="2" type="ORF">ACFOPH_06965</name>
</gene>
<dbReference type="Proteomes" id="UP001595665">
    <property type="component" value="Unassembled WGS sequence"/>
</dbReference>
<sequence length="169" mass="18741">MKTKTLIATAIGVAALASATAVAMNYDKWFVFPAYHDAVASVFKDPDSTMFRNEKMPSPTVLCGEVNSKNGYGAYGGYKRFMATNQHAVYLENEGRVRAPDRNAQAPVADTEEIDLFIASVEAKTERLKSINAMHEAGKRPTQRPLSDSEAMEIARARRFEQQWTEQCG</sequence>
<organism evidence="2 3">
    <name type="scientific">Massilia haematophila</name>
    <dbReference type="NCBI Taxonomy" id="457923"/>
    <lineage>
        <taxon>Bacteria</taxon>
        <taxon>Pseudomonadati</taxon>
        <taxon>Pseudomonadota</taxon>
        <taxon>Betaproteobacteria</taxon>
        <taxon>Burkholderiales</taxon>
        <taxon>Oxalobacteraceae</taxon>
        <taxon>Telluria group</taxon>
        <taxon>Massilia</taxon>
    </lineage>
</organism>
<feature type="signal peptide" evidence="1">
    <location>
        <begin position="1"/>
        <end position="23"/>
    </location>
</feature>
<protein>
    <submittedName>
        <fullName evidence="2">Uncharacterized protein</fullName>
    </submittedName>
</protein>
<dbReference type="RefSeq" id="WP_312549581.1">
    <property type="nucleotide sequence ID" value="NZ_JBHRVV010000001.1"/>
</dbReference>
<reference evidence="3" key="1">
    <citation type="journal article" date="2019" name="Int. J. Syst. Evol. Microbiol.">
        <title>The Global Catalogue of Microorganisms (GCM) 10K type strain sequencing project: providing services to taxonomists for standard genome sequencing and annotation.</title>
        <authorList>
            <consortium name="The Broad Institute Genomics Platform"/>
            <consortium name="The Broad Institute Genome Sequencing Center for Infectious Disease"/>
            <person name="Wu L."/>
            <person name="Ma J."/>
        </authorList>
    </citation>
    <scope>NUCLEOTIDE SEQUENCE [LARGE SCALE GENOMIC DNA]</scope>
    <source>
        <strain evidence="3">CCM 7480</strain>
    </source>
</reference>
<dbReference type="EMBL" id="JBHRVV010000001">
    <property type="protein sequence ID" value="MFC3457988.1"/>
    <property type="molecule type" value="Genomic_DNA"/>
</dbReference>
<name>A0ABV7PFN9_9BURK</name>
<keyword evidence="1" id="KW-0732">Signal</keyword>
<feature type="chain" id="PRO_5045495148" evidence="1">
    <location>
        <begin position="24"/>
        <end position="169"/>
    </location>
</feature>
<evidence type="ECO:0000313" key="3">
    <source>
        <dbReference type="Proteomes" id="UP001595665"/>
    </source>
</evidence>
<keyword evidence="3" id="KW-1185">Reference proteome</keyword>
<comment type="caution">
    <text evidence="2">The sequence shown here is derived from an EMBL/GenBank/DDBJ whole genome shotgun (WGS) entry which is preliminary data.</text>
</comment>
<evidence type="ECO:0000256" key="1">
    <source>
        <dbReference type="SAM" id="SignalP"/>
    </source>
</evidence>
<accession>A0ABV7PFN9</accession>